<feature type="region of interest" description="Disordered" evidence="1">
    <location>
        <begin position="31"/>
        <end position="67"/>
    </location>
</feature>
<organism evidence="2 3">
    <name type="scientific">Caerostris darwini</name>
    <dbReference type="NCBI Taxonomy" id="1538125"/>
    <lineage>
        <taxon>Eukaryota</taxon>
        <taxon>Metazoa</taxon>
        <taxon>Ecdysozoa</taxon>
        <taxon>Arthropoda</taxon>
        <taxon>Chelicerata</taxon>
        <taxon>Arachnida</taxon>
        <taxon>Araneae</taxon>
        <taxon>Araneomorphae</taxon>
        <taxon>Entelegynae</taxon>
        <taxon>Araneoidea</taxon>
        <taxon>Araneidae</taxon>
        <taxon>Caerostris</taxon>
    </lineage>
</organism>
<dbReference type="AlphaFoldDB" id="A0AAV4T5W2"/>
<dbReference type="EMBL" id="BPLQ01009016">
    <property type="protein sequence ID" value="GIY40866.1"/>
    <property type="molecule type" value="Genomic_DNA"/>
</dbReference>
<evidence type="ECO:0000313" key="2">
    <source>
        <dbReference type="EMBL" id="GIY40866.1"/>
    </source>
</evidence>
<sequence length="94" mass="10903">MRSTIFSPCQQAVQQNISLSMKFFIMKHPSPLKLRERHKRENEAKERPSSQHPSYRRGINQRLKHPLLTGRNKGCHLSVGAFISEQMQSMEATL</sequence>
<gene>
    <name evidence="2" type="ORF">CDAR_378311</name>
</gene>
<comment type="caution">
    <text evidence="2">The sequence shown here is derived from an EMBL/GenBank/DDBJ whole genome shotgun (WGS) entry which is preliminary data.</text>
</comment>
<keyword evidence="3" id="KW-1185">Reference proteome</keyword>
<protein>
    <submittedName>
        <fullName evidence="2">Uncharacterized protein</fullName>
    </submittedName>
</protein>
<accession>A0AAV4T5W2</accession>
<feature type="compositionally biased region" description="Basic and acidic residues" evidence="1">
    <location>
        <begin position="39"/>
        <end position="49"/>
    </location>
</feature>
<proteinExistence type="predicted"/>
<evidence type="ECO:0000313" key="3">
    <source>
        <dbReference type="Proteomes" id="UP001054837"/>
    </source>
</evidence>
<dbReference type="Proteomes" id="UP001054837">
    <property type="component" value="Unassembled WGS sequence"/>
</dbReference>
<reference evidence="2 3" key="1">
    <citation type="submission" date="2021-06" db="EMBL/GenBank/DDBJ databases">
        <title>Caerostris darwini draft genome.</title>
        <authorList>
            <person name="Kono N."/>
            <person name="Arakawa K."/>
        </authorList>
    </citation>
    <scope>NUCLEOTIDE SEQUENCE [LARGE SCALE GENOMIC DNA]</scope>
</reference>
<evidence type="ECO:0000256" key="1">
    <source>
        <dbReference type="SAM" id="MobiDB-lite"/>
    </source>
</evidence>
<name>A0AAV4T5W2_9ARAC</name>